<dbReference type="SUPFAM" id="SSF54695">
    <property type="entry name" value="POZ domain"/>
    <property type="match status" value="1"/>
</dbReference>
<evidence type="ECO:0000256" key="1">
    <source>
        <dbReference type="SAM" id="MobiDB-lite"/>
    </source>
</evidence>
<gene>
    <name evidence="3" type="ORF">BLA29_006653</name>
</gene>
<evidence type="ECO:0000259" key="2">
    <source>
        <dbReference type="PROSITE" id="PS50097"/>
    </source>
</evidence>
<comment type="caution">
    <text evidence="3">The sequence shown here is derived from an EMBL/GenBank/DDBJ whole genome shotgun (WGS) entry which is preliminary data.</text>
</comment>
<evidence type="ECO:0000313" key="3">
    <source>
        <dbReference type="EMBL" id="OTF70304.1"/>
    </source>
</evidence>
<accession>A0A1Y3AR63</accession>
<feature type="domain" description="BTB" evidence="2">
    <location>
        <begin position="46"/>
        <end position="118"/>
    </location>
</feature>
<dbReference type="Proteomes" id="UP000194236">
    <property type="component" value="Unassembled WGS sequence"/>
</dbReference>
<dbReference type="AlphaFoldDB" id="A0A1Y3AR63"/>
<name>A0A1Y3AR63_EURMA</name>
<dbReference type="Pfam" id="PF00651">
    <property type="entry name" value="BTB"/>
    <property type="match status" value="1"/>
</dbReference>
<reference evidence="3 4" key="1">
    <citation type="submission" date="2017-03" db="EMBL/GenBank/DDBJ databases">
        <title>Genome Survey of Euroglyphus maynei.</title>
        <authorList>
            <person name="Arlian L.G."/>
            <person name="Morgan M.S."/>
            <person name="Rider S.D."/>
        </authorList>
    </citation>
    <scope>NUCLEOTIDE SEQUENCE [LARGE SCALE GENOMIC DNA]</scope>
    <source>
        <strain evidence="3">Arlian Lab</strain>
        <tissue evidence="3">Whole body</tissue>
    </source>
</reference>
<dbReference type="PROSITE" id="PS50097">
    <property type="entry name" value="BTB"/>
    <property type="match status" value="1"/>
</dbReference>
<protein>
    <recommendedName>
        <fullName evidence="2">BTB domain-containing protein</fullName>
    </recommendedName>
</protein>
<keyword evidence="4" id="KW-1185">Reference proteome</keyword>
<sequence length="160" mass="19836">MQANNDQQQQQQLQKNRMMISNSNNNKRKKIDFCQMEIFKKFQNPYYCVISNDEYDFICHRIFIMAMSDYFRSLFDQTEDYYDYCRKKIPRIYLKQFDNHTLESFIKFAYTLRLEHDDDDSLETLEIMKKLLEFSNYINCVEMMEYLQMKMMNFHLKNEK</sequence>
<feature type="region of interest" description="Disordered" evidence="1">
    <location>
        <begin position="1"/>
        <end position="21"/>
    </location>
</feature>
<organism evidence="3 4">
    <name type="scientific">Euroglyphus maynei</name>
    <name type="common">Mayne's house dust mite</name>
    <dbReference type="NCBI Taxonomy" id="6958"/>
    <lineage>
        <taxon>Eukaryota</taxon>
        <taxon>Metazoa</taxon>
        <taxon>Ecdysozoa</taxon>
        <taxon>Arthropoda</taxon>
        <taxon>Chelicerata</taxon>
        <taxon>Arachnida</taxon>
        <taxon>Acari</taxon>
        <taxon>Acariformes</taxon>
        <taxon>Sarcoptiformes</taxon>
        <taxon>Astigmata</taxon>
        <taxon>Psoroptidia</taxon>
        <taxon>Analgoidea</taxon>
        <taxon>Pyroglyphidae</taxon>
        <taxon>Pyroglyphinae</taxon>
        <taxon>Euroglyphus</taxon>
    </lineage>
</organism>
<feature type="compositionally biased region" description="Low complexity" evidence="1">
    <location>
        <begin position="7"/>
        <end position="21"/>
    </location>
</feature>
<dbReference type="InterPro" id="IPR011333">
    <property type="entry name" value="SKP1/BTB/POZ_sf"/>
</dbReference>
<dbReference type="Gene3D" id="3.30.710.10">
    <property type="entry name" value="Potassium Channel Kv1.1, Chain A"/>
    <property type="match status" value="1"/>
</dbReference>
<dbReference type="OrthoDB" id="6507660at2759"/>
<dbReference type="CDD" id="cd18186">
    <property type="entry name" value="BTB_POZ_ZBTB_KLHL-like"/>
    <property type="match status" value="1"/>
</dbReference>
<dbReference type="InterPro" id="IPR000210">
    <property type="entry name" value="BTB/POZ_dom"/>
</dbReference>
<proteinExistence type="predicted"/>
<dbReference type="EMBL" id="MUJZ01066312">
    <property type="protein sequence ID" value="OTF70304.1"/>
    <property type="molecule type" value="Genomic_DNA"/>
</dbReference>
<evidence type="ECO:0000313" key="4">
    <source>
        <dbReference type="Proteomes" id="UP000194236"/>
    </source>
</evidence>